<organism evidence="1 2">
    <name type="scientific">Fuscovulum ytuae</name>
    <dbReference type="NCBI Taxonomy" id="3042299"/>
    <lineage>
        <taxon>Bacteria</taxon>
        <taxon>Pseudomonadati</taxon>
        <taxon>Pseudomonadota</taxon>
        <taxon>Alphaproteobacteria</taxon>
        <taxon>Rhodobacterales</taxon>
        <taxon>Paracoccaceae</taxon>
        <taxon>Fuscovulum</taxon>
    </lineage>
</organism>
<dbReference type="Proteomes" id="UP001230978">
    <property type="component" value="Chromosome"/>
</dbReference>
<proteinExistence type="predicted"/>
<dbReference type="RefSeq" id="WP_281467557.1">
    <property type="nucleotide sequence ID" value="NZ_CP124535.1"/>
</dbReference>
<reference evidence="1 2" key="1">
    <citation type="submission" date="2023-04" db="EMBL/GenBank/DDBJ databases">
        <title>YMD61, complete Genome.</title>
        <authorList>
            <person name="Zhang J."/>
        </authorList>
    </citation>
    <scope>NUCLEOTIDE SEQUENCE [LARGE SCALE GENOMIC DNA]</scope>
    <source>
        <strain evidence="1 2">YMD61</strain>
    </source>
</reference>
<keyword evidence="2" id="KW-1185">Reference proteome</keyword>
<evidence type="ECO:0000313" key="1">
    <source>
        <dbReference type="EMBL" id="WGV16826.1"/>
    </source>
</evidence>
<name>A0ABY8Q8I3_9RHOB</name>
<protein>
    <submittedName>
        <fullName evidence="1">Uncharacterized protein</fullName>
    </submittedName>
</protein>
<accession>A0ABY8Q8I3</accession>
<sequence length="291" mass="32963">MRIVYHLGAHCTDDERLVRCLWKNRDTLGAQGIVVPAPTRYRTLLRDTAVTLKGRAASRDTQAVVLDQIMDEERADRLILSWENFLSYPQWVIRSDRLYPAAAERIRAFTQIFPEIEGEFHLAIRNLASFLPALLSRLPGKSYDDVMGGAEPRTLSWFRLIEEVRTLNPDANLTIWCDEDTPLIWPEVLDAVSGHAPGTVLTDSDDLLTEIMSSEGLDRMRAYLKSNPPSSVMQRRRIVSAFLDKFALPDQVDMELDLPGWDDDMVATLTANYRDDIARIRATPGVTFLSA</sequence>
<evidence type="ECO:0000313" key="2">
    <source>
        <dbReference type="Proteomes" id="UP001230978"/>
    </source>
</evidence>
<gene>
    <name evidence="1" type="ORF">QF092_03150</name>
</gene>
<dbReference type="EMBL" id="CP124535">
    <property type="protein sequence ID" value="WGV16826.1"/>
    <property type="molecule type" value="Genomic_DNA"/>
</dbReference>